<dbReference type="CDD" id="cd05379">
    <property type="entry name" value="CAP_bacterial"/>
    <property type="match status" value="1"/>
</dbReference>
<dbReference type="InterPro" id="IPR008969">
    <property type="entry name" value="CarboxyPept-like_regulatory"/>
</dbReference>
<dbReference type="SUPFAM" id="SSF49464">
    <property type="entry name" value="Carboxypeptidase regulatory domain-like"/>
    <property type="match status" value="1"/>
</dbReference>
<dbReference type="EMBL" id="JAGINP010000005">
    <property type="protein sequence ID" value="MBP2291967.1"/>
    <property type="molecule type" value="Genomic_DNA"/>
</dbReference>
<feature type="domain" description="SCP" evidence="1">
    <location>
        <begin position="2"/>
        <end position="146"/>
    </location>
</feature>
<dbReference type="Gene3D" id="2.60.60.40">
    <property type="match status" value="1"/>
</dbReference>
<accession>A0ABS4SJ41</accession>
<keyword evidence="4" id="KW-1185">Reference proteome</keyword>
<protein>
    <recommendedName>
        <fullName evidence="5">SCP domain-containing protein</fullName>
    </recommendedName>
</protein>
<dbReference type="InterPro" id="IPR035940">
    <property type="entry name" value="CAP_sf"/>
</dbReference>
<evidence type="ECO:0000259" key="2">
    <source>
        <dbReference type="Pfam" id="PF16841"/>
    </source>
</evidence>
<dbReference type="Proteomes" id="UP000781958">
    <property type="component" value="Unassembled WGS sequence"/>
</dbReference>
<name>A0ABS4SJ41_9PROT</name>
<reference evidence="3 4" key="1">
    <citation type="submission" date="2021-03" db="EMBL/GenBank/DDBJ databases">
        <title>Genomic Encyclopedia of Type Strains, Phase III (KMG-III): the genomes of soil and plant-associated and newly described type strains.</title>
        <authorList>
            <person name="Whitman W."/>
        </authorList>
    </citation>
    <scope>NUCLEOTIDE SEQUENCE [LARGE SCALE GENOMIC DNA]</scope>
    <source>
        <strain evidence="3 4">IMMIB AFH-6</strain>
    </source>
</reference>
<organism evidence="3 4">
    <name type="scientific">Azospirillum rugosum</name>
    <dbReference type="NCBI Taxonomy" id="416170"/>
    <lineage>
        <taxon>Bacteria</taxon>
        <taxon>Pseudomonadati</taxon>
        <taxon>Pseudomonadota</taxon>
        <taxon>Alphaproteobacteria</taxon>
        <taxon>Rhodospirillales</taxon>
        <taxon>Azospirillaceae</taxon>
        <taxon>Azospirillum</taxon>
    </lineage>
</organism>
<gene>
    <name evidence="3" type="ORF">J2851_001728</name>
</gene>
<dbReference type="PANTHER" id="PTHR31157:SF1">
    <property type="entry name" value="SCP DOMAIN-CONTAINING PROTEIN"/>
    <property type="match status" value="1"/>
</dbReference>
<dbReference type="PANTHER" id="PTHR31157">
    <property type="entry name" value="SCP DOMAIN-CONTAINING PROTEIN"/>
    <property type="match status" value="1"/>
</dbReference>
<evidence type="ECO:0000259" key="1">
    <source>
        <dbReference type="Pfam" id="PF00188"/>
    </source>
</evidence>
<dbReference type="SUPFAM" id="SSF55797">
    <property type="entry name" value="PR-1-like"/>
    <property type="match status" value="1"/>
</dbReference>
<comment type="caution">
    <text evidence="3">The sequence shown here is derived from an EMBL/GenBank/DDBJ whole genome shotgun (WGS) entry which is preliminary data.</text>
</comment>
<evidence type="ECO:0008006" key="5">
    <source>
        <dbReference type="Google" id="ProtNLM"/>
    </source>
</evidence>
<sequence>MLELINRARANPAAEAARQGIDLNQGLTAGTISTAAKAALAWDPALIDAARAHSQWMLDTDTFSHTGINGSSPGARMTDAGYGFSGSWTWGENIAIRWGSGTSINASTVEAMESGLFKSAGHRTNILNDSFREIGVGLKTGEYQGSTGMTGTQDFAKTAGNPFLTGVTFDDKDGDNFYDPGEGIGGVTIKAVSATGTTYQTTSWDAGGYQMDLPTGTYTVSFSGAGLPSTITKTATIGTSNVKLDVNQDVAAPTSTLPPPMELPATTAATIVVNASGTAAGGVNAHFNLLMDGKKIGEGVAGTTAKDFTFNATVLPDTAHRVQIQYDNDALINGQDRTLFVNKVTINGHAVSPTDSIVTYDKGALDGKDVVKGQPGMWWNGALVVTADKSFFPGSAVKGVYASAEHPEPTGDVDVWGHVATAQGHATPTLPDAATQHLPFGDHDLAWLPDHLPYGYQPDLDHTHAG</sequence>
<dbReference type="Pfam" id="PF16841">
    <property type="entry name" value="CBM60"/>
    <property type="match status" value="1"/>
</dbReference>
<dbReference type="Gene3D" id="2.60.40.1120">
    <property type="entry name" value="Carboxypeptidase-like, regulatory domain"/>
    <property type="match status" value="1"/>
</dbReference>
<feature type="domain" description="Carbohydrate binding module xylan-binding" evidence="2">
    <location>
        <begin position="270"/>
        <end position="356"/>
    </location>
</feature>
<evidence type="ECO:0000313" key="3">
    <source>
        <dbReference type="EMBL" id="MBP2291967.1"/>
    </source>
</evidence>
<dbReference type="InterPro" id="IPR014044">
    <property type="entry name" value="CAP_dom"/>
</dbReference>
<evidence type="ECO:0000313" key="4">
    <source>
        <dbReference type="Proteomes" id="UP000781958"/>
    </source>
</evidence>
<dbReference type="InterPro" id="IPR031768">
    <property type="entry name" value="CBM60_xylan-bd"/>
</dbReference>
<proteinExistence type="predicted"/>
<dbReference type="Pfam" id="PF00188">
    <property type="entry name" value="CAP"/>
    <property type="match status" value="1"/>
</dbReference>
<dbReference type="Gene3D" id="3.40.33.10">
    <property type="entry name" value="CAP"/>
    <property type="match status" value="1"/>
</dbReference>